<gene>
    <name evidence="2" type="ORF">GPECTOR_6g853</name>
</gene>
<protein>
    <recommendedName>
        <fullName evidence="4">GAF domain-containing protein</fullName>
    </recommendedName>
</protein>
<feature type="compositionally biased region" description="Polar residues" evidence="1">
    <location>
        <begin position="621"/>
        <end position="630"/>
    </location>
</feature>
<accession>A0A150GVT6</accession>
<feature type="compositionally biased region" description="Polar residues" evidence="1">
    <location>
        <begin position="14"/>
        <end position="35"/>
    </location>
</feature>
<dbReference type="Pfam" id="PF06041">
    <property type="entry name" value="DUF924"/>
    <property type="match status" value="1"/>
</dbReference>
<dbReference type="OrthoDB" id="414698at2759"/>
<dbReference type="InterPro" id="IPR029016">
    <property type="entry name" value="GAF-like_dom_sf"/>
</dbReference>
<dbReference type="EMBL" id="LSYV01000007">
    <property type="protein sequence ID" value="KXZ53935.1"/>
    <property type="molecule type" value="Genomic_DNA"/>
</dbReference>
<dbReference type="AlphaFoldDB" id="A0A150GVT6"/>
<evidence type="ECO:0000313" key="3">
    <source>
        <dbReference type="Proteomes" id="UP000075714"/>
    </source>
</evidence>
<feature type="region of interest" description="Disordered" evidence="1">
    <location>
        <begin position="559"/>
        <end position="587"/>
    </location>
</feature>
<reference evidence="3" key="1">
    <citation type="journal article" date="2016" name="Nat. Commun.">
        <title>The Gonium pectorale genome demonstrates co-option of cell cycle regulation during the evolution of multicellularity.</title>
        <authorList>
            <person name="Hanschen E.R."/>
            <person name="Marriage T.N."/>
            <person name="Ferris P.J."/>
            <person name="Hamaji T."/>
            <person name="Toyoda A."/>
            <person name="Fujiyama A."/>
            <person name="Neme R."/>
            <person name="Noguchi H."/>
            <person name="Minakuchi Y."/>
            <person name="Suzuki M."/>
            <person name="Kawai-Toyooka H."/>
            <person name="Smith D.R."/>
            <person name="Sparks H."/>
            <person name="Anderson J."/>
            <person name="Bakaric R."/>
            <person name="Luria V."/>
            <person name="Karger A."/>
            <person name="Kirschner M.W."/>
            <person name="Durand P.M."/>
            <person name="Michod R.E."/>
            <person name="Nozaki H."/>
            <person name="Olson B.J."/>
        </authorList>
    </citation>
    <scope>NUCLEOTIDE SEQUENCE [LARGE SCALE GENOMIC DNA]</scope>
    <source>
        <strain evidence="3">NIES-2863</strain>
    </source>
</reference>
<dbReference type="Gene3D" id="1.20.58.320">
    <property type="entry name" value="TPR-like"/>
    <property type="match status" value="1"/>
</dbReference>
<dbReference type="Proteomes" id="UP000075714">
    <property type="component" value="Unassembled WGS sequence"/>
</dbReference>
<dbReference type="STRING" id="33097.A0A150GVT6"/>
<dbReference type="InterPro" id="IPR011990">
    <property type="entry name" value="TPR-like_helical_dom_sf"/>
</dbReference>
<feature type="region of interest" description="Disordered" evidence="1">
    <location>
        <begin position="612"/>
        <end position="640"/>
    </location>
</feature>
<evidence type="ECO:0008006" key="4">
    <source>
        <dbReference type="Google" id="ProtNLM"/>
    </source>
</evidence>
<evidence type="ECO:0000313" key="2">
    <source>
        <dbReference type="EMBL" id="KXZ53935.1"/>
    </source>
</evidence>
<comment type="caution">
    <text evidence="2">The sequence shown here is derived from an EMBL/GenBank/DDBJ whole genome shotgun (WGS) entry which is preliminary data.</text>
</comment>
<feature type="compositionally biased region" description="Low complexity" evidence="1">
    <location>
        <begin position="577"/>
        <end position="587"/>
    </location>
</feature>
<proteinExistence type="predicted"/>
<name>A0A150GVT6_GONPE</name>
<feature type="region of interest" description="Disordered" evidence="1">
    <location>
        <begin position="13"/>
        <end position="35"/>
    </location>
</feature>
<feature type="compositionally biased region" description="Low complexity" evidence="1">
    <location>
        <begin position="681"/>
        <end position="693"/>
    </location>
</feature>
<dbReference type="InterPro" id="IPR010323">
    <property type="entry name" value="DUF924"/>
</dbReference>
<dbReference type="Gene3D" id="3.30.450.40">
    <property type="match status" value="1"/>
</dbReference>
<sequence>MPTWGSRWLESEVASDSTEADTSSEGRCQAASTSGRHNGTRWFNVVQGIRRSLDVHLKSYYKVDSAFASTLRLSSASDKLRALARGLTDTHLIDFCCVYLVHPTCGTFGVAALSGAGSELYPPTLSEASTQWVPDSTSPSTLNVFTRCVFEVQDSNWAVEDVVASRAPWYYDCAAAANGYGLPQEAGWLRRVGMRSVLALPCMDGSEVTGVVVVAARHKSLDHLLLRKLEELCSKVTPIVVDAVAEHSAVLCNRRLAAPYESICDFAHAVLGEMLNLDRAVAVSAAFANGSNCVTGANGAVSGSQQRQAQRQASILATQAAAAAAANGCKGRRPGDSTAVFDAAAAVAAAAAAGFTWTAPSAAAAACGSQAGKSGAISGCIARIKQHCRQDKPSRAAAAAAAAAAALVHPAAHSPPSLAPTATFHSAVASGTTLPSGATDASSTLFNVAGTADLLSALHDHAAEPKLQPSSLPVALAPVAAACPQAAITAPLACVDANATVPPAAAPRGAQSAHQLQGAAAAAAAAVCCTPTTQSLPCGNVAASAAEVLELLRSAAQQAPNPQRPCPLAGADSAANRSTRSTRSTRSLSCLEFSGGVPSYEDVCTSGEAIPSGTAAVSHRSPPTSSGATSSDRRGRLAAAKQIGCESTGASIRCLGSPAASPFAALNTASSTARSQRPRGRSTGTSGASGRSSETGDEGFMLDYGTTDELQVVLPGNSFMMSRTACSAAGSRTTSYGFIRGVPLEPSVVPSAAPSISAAPSALLSAHASSGGRPTGPPVGVTVARGSSACGTMTSGLTLGSASTAGANTTSLYGSNPTTASEQLSAAARWAGFGILDGAGGPDVGVSDLAGPPCDGPMGRWNRDSAAAAAAMWGNDAAEAIAAAVRFTSGWTGGAPRAPCVPSGGASARPLATAPPMTAVPPRCTMGPGGLYGIEESGPIPSMSPVCSGSGAGSGMYADEGEEDLAVQLLLGDASPAAFATAAGAIPASAIAAAKESSTIVMASSNSAASDTLPERARVVLEYWFGPDFAKADNTFAPRDKMKLWFGGGKEVDEYITATFGADVRHVAEGLYDSWRDAGPLSLLAGVILMDQFSRNIYRNTPQAFALDAKALDWVEGAVASGADAQLPAVLRYFLYMPYMHAENLTMQERGVQLFRAAAEATAAEGPAAADAAGYLRNALGYMEAHRDVLAAWGRFPHRNAILGRASTPAEEAGLADGSIKKF</sequence>
<keyword evidence="3" id="KW-1185">Reference proteome</keyword>
<feature type="region of interest" description="Disordered" evidence="1">
    <location>
        <begin position="666"/>
        <end position="700"/>
    </location>
</feature>
<dbReference type="Gene3D" id="1.25.40.10">
    <property type="entry name" value="Tetratricopeptide repeat domain"/>
    <property type="match status" value="1"/>
</dbReference>
<dbReference type="SUPFAM" id="SSF48452">
    <property type="entry name" value="TPR-like"/>
    <property type="match status" value="1"/>
</dbReference>
<evidence type="ECO:0000256" key="1">
    <source>
        <dbReference type="SAM" id="MobiDB-lite"/>
    </source>
</evidence>
<organism evidence="2 3">
    <name type="scientific">Gonium pectorale</name>
    <name type="common">Green alga</name>
    <dbReference type="NCBI Taxonomy" id="33097"/>
    <lineage>
        <taxon>Eukaryota</taxon>
        <taxon>Viridiplantae</taxon>
        <taxon>Chlorophyta</taxon>
        <taxon>core chlorophytes</taxon>
        <taxon>Chlorophyceae</taxon>
        <taxon>CS clade</taxon>
        <taxon>Chlamydomonadales</taxon>
        <taxon>Volvocaceae</taxon>
        <taxon>Gonium</taxon>
    </lineage>
</organism>